<name>A0A3E0GV36_9PSEU</name>
<gene>
    <name evidence="1" type="ORF">BCF44_12666</name>
</gene>
<dbReference type="RefSeq" id="WP_147328970.1">
    <property type="nucleotide sequence ID" value="NZ_CP144375.1"/>
</dbReference>
<protein>
    <submittedName>
        <fullName evidence="1">Uncharacterized protein</fullName>
    </submittedName>
</protein>
<organism evidence="1 2">
    <name type="scientific">Kutzneria buriramensis</name>
    <dbReference type="NCBI Taxonomy" id="1045776"/>
    <lineage>
        <taxon>Bacteria</taxon>
        <taxon>Bacillati</taxon>
        <taxon>Actinomycetota</taxon>
        <taxon>Actinomycetes</taxon>
        <taxon>Pseudonocardiales</taxon>
        <taxon>Pseudonocardiaceae</taxon>
        <taxon>Kutzneria</taxon>
    </lineage>
</organism>
<proteinExistence type="predicted"/>
<dbReference type="Proteomes" id="UP000256269">
    <property type="component" value="Unassembled WGS sequence"/>
</dbReference>
<dbReference type="AlphaFoldDB" id="A0A3E0GV36"/>
<sequence>MHRPNLTRRIAALRHAYTGETDATLIPAAQAAACGFSPQQRDLVSSILDGDWGARLLGHPEPIIDTAIRSPVLLDTTVHPQHELDAAVLLALGRAHTYYGHSRALPQRTLCRMVRPTRDELVLALFPQTLATVLAELLPHERDGQLLGLAGLRLRLHRRHAELYLADADPTVRVAVSNTSFRQAAAAMAFATAHTGCATTPHDEPAPLSELEELAIGLGRVPGPIALASALLRRAGLFADADWVAIEAVGSNCLRIDWYGGPTPAHVAALLTHPVAGLPENHFNTVTTPDGTIALTCRDFDGAVSLRQRTGTAPHPHMTAAWAAYRNVMTASNPDSLATPSSHARQRTWA</sequence>
<reference evidence="1 2" key="1">
    <citation type="submission" date="2018-08" db="EMBL/GenBank/DDBJ databases">
        <title>Genomic Encyclopedia of Archaeal and Bacterial Type Strains, Phase II (KMG-II): from individual species to whole genera.</title>
        <authorList>
            <person name="Goeker M."/>
        </authorList>
    </citation>
    <scope>NUCLEOTIDE SEQUENCE [LARGE SCALE GENOMIC DNA]</scope>
    <source>
        <strain evidence="1 2">DSM 45791</strain>
    </source>
</reference>
<dbReference type="EMBL" id="QUNO01000026">
    <property type="protein sequence ID" value="REH28624.1"/>
    <property type="molecule type" value="Genomic_DNA"/>
</dbReference>
<evidence type="ECO:0000313" key="2">
    <source>
        <dbReference type="Proteomes" id="UP000256269"/>
    </source>
</evidence>
<comment type="caution">
    <text evidence="1">The sequence shown here is derived from an EMBL/GenBank/DDBJ whole genome shotgun (WGS) entry which is preliminary data.</text>
</comment>
<accession>A0A3E0GV36</accession>
<evidence type="ECO:0000313" key="1">
    <source>
        <dbReference type="EMBL" id="REH28624.1"/>
    </source>
</evidence>
<dbReference type="OrthoDB" id="9824713at2"/>
<keyword evidence="2" id="KW-1185">Reference proteome</keyword>